<feature type="compositionally biased region" description="Low complexity" evidence="1">
    <location>
        <begin position="7"/>
        <end position="20"/>
    </location>
</feature>
<evidence type="ECO:0000256" key="1">
    <source>
        <dbReference type="SAM" id="MobiDB-lite"/>
    </source>
</evidence>
<comment type="caution">
    <text evidence="2">The sequence shown here is derived from an EMBL/GenBank/DDBJ whole genome shotgun (WGS) entry which is preliminary data.</text>
</comment>
<feature type="compositionally biased region" description="Low complexity" evidence="1">
    <location>
        <begin position="47"/>
        <end position="63"/>
    </location>
</feature>
<feature type="region of interest" description="Disordered" evidence="1">
    <location>
        <begin position="112"/>
        <end position="148"/>
    </location>
</feature>
<evidence type="ECO:0000313" key="2">
    <source>
        <dbReference type="EMBL" id="RAR16451.1"/>
    </source>
</evidence>
<proteinExistence type="predicted"/>
<evidence type="ECO:0000313" key="3">
    <source>
        <dbReference type="Proteomes" id="UP000249619"/>
    </source>
</evidence>
<dbReference type="EMBL" id="QGDH01000002">
    <property type="protein sequence ID" value="RAR16451.1"/>
    <property type="molecule type" value="Genomic_DNA"/>
</dbReference>
<name>A0A364NH78_STELY</name>
<gene>
    <name evidence="2" type="ORF">DDE83_000016</name>
</gene>
<dbReference type="AlphaFoldDB" id="A0A364NH78"/>
<keyword evidence="3" id="KW-1185">Reference proteome</keyword>
<accession>A0A364NH78</accession>
<dbReference type="Proteomes" id="UP000249619">
    <property type="component" value="Unassembled WGS sequence"/>
</dbReference>
<protein>
    <submittedName>
        <fullName evidence="2">Uncharacterized protein</fullName>
    </submittedName>
</protein>
<organism evidence="2 3">
    <name type="scientific">Stemphylium lycopersici</name>
    <name type="common">Tomato gray leaf spot disease fungus</name>
    <name type="synonym">Thyrospora lycopersici</name>
    <dbReference type="NCBI Taxonomy" id="183478"/>
    <lineage>
        <taxon>Eukaryota</taxon>
        <taxon>Fungi</taxon>
        <taxon>Dikarya</taxon>
        <taxon>Ascomycota</taxon>
        <taxon>Pezizomycotina</taxon>
        <taxon>Dothideomycetes</taxon>
        <taxon>Pleosporomycetidae</taxon>
        <taxon>Pleosporales</taxon>
        <taxon>Pleosporineae</taxon>
        <taxon>Pleosporaceae</taxon>
        <taxon>Stemphylium</taxon>
    </lineage>
</organism>
<reference evidence="3" key="1">
    <citation type="submission" date="2018-05" db="EMBL/GenBank/DDBJ databases">
        <title>Draft genome sequence of Stemphylium lycopersici strain CIDEFI 213.</title>
        <authorList>
            <person name="Medina R."/>
            <person name="Franco M.E.E."/>
            <person name="Lucentini C.G."/>
            <person name="Saparrat M.C.N."/>
            <person name="Balatti P.A."/>
        </authorList>
    </citation>
    <scope>NUCLEOTIDE SEQUENCE [LARGE SCALE GENOMIC DNA]</scope>
    <source>
        <strain evidence="3">CIDEFI 213</strain>
    </source>
</reference>
<sequence>MSPQVLPSVEPVSPYTSPSVEPSPPSSNNLYKGPDIIVPGRAYSVQSTESPITSLPSPLSPFSNGELPDPFGSPSGRPSIKIRLPFIHSAIQDSPKLSVVTSLKRKHTQLVTHPEDDTDSDIDIMPRKGRTKKAEVSLPESPAPPLATPTMKRIQRTLDPNKPTHAALVSGATKAGSEYHDSDAEDLVGGAKDAGRPDLFRNVTWGAYVTDYSVDADFQTNPEFTQFVPGRFELLPYGTARDQKYKLVIKLLDKAGKKRIFTNLPPRDWNSHEAIRALNKRTVQQIRRNTSVRFREVVRTYVEEEQSWILANLSAGKPTEGWKRFVDEFNETFKGKTLMGTAGIRPFRSHSSLSKEVERFGADFYAKGQVLVPAKHRHRKV</sequence>
<feature type="region of interest" description="Disordered" evidence="1">
    <location>
        <begin position="1"/>
        <end position="76"/>
    </location>
</feature>